<dbReference type="Proteomes" id="UP000053144">
    <property type="component" value="Unassembled WGS sequence"/>
</dbReference>
<dbReference type="AlphaFoldDB" id="A0A0L9T7J1"/>
<name>A0A0L9T7J1_PHAAN</name>
<dbReference type="EMBL" id="KQ258303">
    <property type="protein sequence ID" value="KOM26074.1"/>
    <property type="molecule type" value="Genomic_DNA"/>
</dbReference>
<evidence type="ECO:0000256" key="1">
    <source>
        <dbReference type="SAM" id="MobiDB-lite"/>
    </source>
</evidence>
<organism evidence="2 3">
    <name type="scientific">Phaseolus angularis</name>
    <name type="common">Azuki bean</name>
    <name type="synonym">Vigna angularis</name>
    <dbReference type="NCBI Taxonomy" id="3914"/>
    <lineage>
        <taxon>Eukaryota</taxon>
        <taxon>Viridiplantae</taxon>
        <taxon>Streptophyta</taxon>
        <taxon>Embryophyta</taxon>
        <taxon>Tracheophyta</taxon>
        <taxon>Spermatophyta</taxon>
        <taxon>Magnoliopsida</taxon>
        <taxon>eudicotyledons</taxon>
        <taxon>Gunneridae</taxon>
        <taxon>Pentapetalae</taxon>
        <taxon>rosids</taxon>
        <taxon>fabids</taxon>
        <taxon>Fabales</taxon>
        <taxon>Fabaceae</taxon>
        <taxon>Papilionoideae</taxon>
        <taxon>50 kb inversion clade</taxon>
        <taxon>NPAAA clade</taxon>
        <taxon>indigoferoid/millettioid clade</taxon>
        <taxon>Phaseoleae</taxon>
        <taxon>Vigna</taxon>
    </lineage>
</organism>
<dbReference type="Gramene" id="KOM26074">
    <property type="protein sequence ID" value="KOM26074"/>
    <property type="gene ID" value="LR48_Vigan226s000300"/>
</dbReference>
<proteinExistence type="predicted"/>
<feature type="compositionally biased region" description="Basic and acidic residues" evidence="1">
    <location>
        <begin position="65"/>
        <end position="74"/>
    </location>
</feature>
<evidence type="ECO:0000313" key="2">
    <source>
        <dbReference type="EMBL" id="KOM26074.1"/>
    </source>
</evidence>
<feature type="region of interest" description="Disordered" evidence="1">
    <location>
        <begin position="65"/>
        <end position="134"/>
    </location>
</feature>
<sequence>MSKGEAAAGCIQHWRKVWRTARSGVESSSLHGPATPVQQLTAHLAAPSSSHIEESIMGLRSVLGEKEVHTEDSSKGSPRSVATTSTLDSIRRARGWKGGAQAKQMAQGSSVHEERPAFKQSNYGWGASRGEWEA</sequence>
<feature type="compositionally biased region" description="Polar residues" evidence="1">
    <location>
        <begin position="75"/>
        <end position="88"/>
    </location>
</feature>
<protein>
    <submittedName>
        <fullName evidence="2">Uncharacterized protein</fullName>
    </submittedName>
</protein>
<accession>A0A0L9T7J1</accession>
<gene>
    <name evidence="2" type="ORF">LR48_Vigan226s000300</name>
</gene>
<evidence type="ECO:0000313" key="3">
    <source>
        <dbReference type="Proteomes" id="UP000053144"/>
    </source>
</evidence>
<reference evidence="3" key="1">
    <citation type="journal article" date="2015" name="Proc. Natl. Acad. Sci. U.S.A.">
        <title>Genome sequencing of adzuki bean (Vigna angularis) provides insight into high starch and low fat accumulation and domestication.</title>
        <authorList>
            <person name="Yang K."/>
            <person name="Tian Z."/>
            <person name="Chen C."/>
            <person name="Luo L."/>
            <person name="Zhao B."/>
            <person name="Wang Z."/>
            <person name="Yu L."/>
            <person name="Li Y."/>
            <person name="Sun Y."/>
            <person name="Li W."/>
            <person name="Chen Y."/>
            <person name="Li Y."/>
            <person name="Zhang Y."/>
            <person name="Ai D."/>
            <person name="Zhao J."/>
            <person name="Shang C."/>
            <person name="Ma Y."/>
            <person name="Wu B."/>
            <person name="Wang M."/>
            <person name="Gao L."/>
            <person name="Sun D."/>
            <person name="Zhang P."/>
            <person name="Guo F."/>
            <person name="Wang W."/>
            <person name="Li Y."/>
            <person name="Wang J."/>
            <person name="Varshney R.K."/>
            <person name="Wang J."/>
            <person name="Ling H.Q."/>
            <person name="Wan P."/>
        </authorList>
    </citation>
    <scope>NUCLEOTIDE SEQUENCE</scope>
    <source>
        <strain evidence="3">cv. Jingnong 6</strain>
    </source>
</reference>